<evidence type="ECO:0000313" key="2">
    <source>
        <dbReference type="EMBL" id="VVE70377.1"/>
    </source>
</evidence>
<evidence type="ECO:0000313" key="3">
    <source>
        <dbReference type="Proteomes" id="UP000383122"/>
    </source>
</evidence>
<dbReference type="Proteomes" id="UP000383122">
    <property type="component" value="Unassembled WGS sequence"/>
</dbReference>
<accession>A0A5E5AB91</accession>
<protein>
    <submittedName>
        <fullName evidence="2">Uncharacterized protein</fullName>
    </submittedName>
</protein>
<gene>
    <name evidence="2" type="ORF">PAN31117_03661</name>
</gene>
<dbReference type="EMBL" id="CABPSP010000011">
    <property type="protein sequence ID" value="VVE70377.1"/>
    <property type="molecule type" value="Genomic_DNA"/>
</dbReference>
<name>A0A5E5AB91_9BURK</name>
<dbReference type="AlphaFoldDB" id="A0A5E5AB91"/>
<sequence>MARWRCAICHRRASMRRETATSVAVFFCAGDVTCVKSEVAHNGVGFAVLSDWSGDGDARRWTRQQLAINELRNRTMQQDRHHMLQRIGHHTSRDVQVNRVRASSPPTPPRPHSPHVRCCRVMRGAALLDVLFTMTALVAGAQGFAHWQAAGGVSSATGTAAHSVVTTALPSPATHALMAVDRQP</sequence>
<evidence type="ECO:0000256" key="1">
    <source>
        <dbReference type="SAM" id="MobiDB-lite"/>
    </source>
</evidence>
<organism evidence="2 3">
    <name type="scientific">Pandoraea anapnoica</name>
    <dbReference type="NCBI Taxonomy" id="2508301"/>
    <lineage>
        <taxon>Bacteria</taxon>
        <taxon>Pseudomonadati</taxon>
        <taxon>Pseudomonadota</taxon>
        <taxon>Betaproteobacteria</taxon>
        <taxon>Burkholderiales</taxon>
        <taxon>Burkholderiaceae</taxon>
        <taxon>Pandoraea</taxon>
    </lineage>
</organism>
<keyword evidence="3" id="KW-1185">Reference proteome</keyword>
<proteinExistence type="predicted"/>
<reference evidence="2 3" key="1">
    <citation type="submission" date="2019-08" db="EMBL/GenBank/DDBJ databases">
        <authorList>
            <person name="Peeters C."/>
        </authorList>
    </citation>
    <scope>NUCLEOTIDE SEQUENCE [LARGE SCALE GENOMIC DNA]</scope>
    <source>
        <strain evidence="2 3">LMG 31117</strain>
    </source>
</reference>
<feature type="region of interest" description="Disordered" evidence="1">
    <location>
        <begin position="87"/>
        <end position="116"/>
    </location>
</feature>